<dbReference type="Pfam" id="PF05227">
    <property type="entry name" value="CHASE3"/>
    <property type="match status" value="1"/>
</dbReference>
<feature type="region of interest" description="Disordered" evidence="5">
    <location>
        <begin position="266"/>
        <end position="300"/>
    </location>
</feature>
<dbReference type="Gene3D" id="1.10.287.950">
    <property type="entry name" value="Methyl-accepting chemotaxis protein"/>
    <property type="match status" value="1"/>
</dbReference>
<dbReference type="Pfam" id="PF00015">
    <property type="entry name" value="MCPsignal"/>
    <property type="match status" value="1"/>
</dbReference>
<feature type="compositionally biased region" description="Basic and acidic residues" evidence="5">
    <location>
        <begin position="323"/>
        <end position="336"/>
    </location>
</feature>
<dbReference type="CDD" id="cd11386">
    <property type="entry name" value="MCP_signal"/>
    <property type="match status" value="1"/>
</dbReference>
<feature type="transmembrane region" description="Helical" evidence="6">
    <location>
        <begin position="12"/>
        <end position="32"/>
    </location>
</feature>
<evidence type="ECO:0000256" key="1">
    <source>
        <dbReference type="ARBA" id="ARBA00004370"/>
    </source>
</evidence>
<feature type="region of interest" description="Disordered" evidence="5">
    <location>
        <begin position="317"/>
        <end position="336"/>
    </location>
</feature>
<dbReference type="AlphaFoldDB" id="A0A1H8SMS6"/>
<keyword evidence="6" id="KW-1133">Transmembrane helix</keyword>
<evidence type="ECO:0000256" key="5">
    <source>
        <dbReference type="SAM" id="MobiDB-lite"/>
    </source>
</evidence>
<sequence>MNQFRIGPRLAAGFTAVILILIVISTLAYINFARTVTATEENDRTFRAVIAGEEMLVSLLNIETAERGYLATADGRFLEPYEAGREAFRRHLDAAREITSDRPQQQERLDDMEQVYEQWLEEHIQPAIARRHEITTFGDELEDLFSSLGGGHELMNEMRSTLRAFMEHEQRLLTERQDNVQALQLQTTGALATGTLIGALIAGLAGFFITRSITRPTRRALDVANRIADGDLTVDCSSAYKDEVGQLLNAMDRMSDRLQAMMQRITDSASRVASASEQLSSSSEQTRQGARQQSDQTTQVATAMNEMASTVQEVARNTQEASDAARDASTKADEARTVVEGSANGINQLADEVRQASGVIAELEQQSESIGQVLTVIREISEQTNLLALNAAIEAARAGEHGRGFAVVADEVRKLASNTQKSIGDIDAIIEKLQSGTREAVGVMNQGSESAGRNVQASQQAVEVLEGIIAAVTHISDMSNQVATAVEEQTTTAEDINRNITAINDVAAETTSAVDEAAGASQELARLATELQDVVSQFRVR</sequence>
<protein>
    <submittedName>
        <fullName evidence="9">Methyl-accepting chemotaxis sensory transducer</fullName>
    </submittedName>
</protein>
<keyword evidence="6" id="KW-0812">Transmembrane</keyword>
<dbReference type="PRINTS" id="PR00260">
    <property type="entry name" value="CHEMTRNSDUCR"/>
</dbReference>
<dbReference type="STRING" id="406100.SAMN04488052_10359"/>
<dbReference type="CDD" id="cd06225">
    <property type="entry name" value="HAMP"/>
    <property type="match status" value="1"/>
</dbReference>
<dbReference type="PROSITE" id="PS50885">
    <property type="entry name" value="HAMP"/>
    <property type="match status" value="1"/>
</dbReference>
<keyword evidence="6" id="KW-0472">Membrane</keyword>
<evidence type="ECO:0000256" key="2">
    <source>
        <dbReference type="ARBA" id="ARBA00023224"/>
    </source>
</evidence>
<evidence type="ECO:0000256" key="3">
    <source>
        <dbReference type="ARBA" id="ARBA00029447"/>
    </source>
</evidence>
<dbReference type="GO" id="GO:0016020">
    <property type="term" value="C:membrane"/>
    <property type="evidence" value="ECO:0007669"/>
    <property type="project" value="UniProtKB-SubCell"/>
</dbReference>
<evidence type="ECO:0000256" key="4">
    <source>
        <dbReference type="PROSITE-ProRule" id="PRU00284"/>
    </source>
</evidence>
<accession>A0A1H8SMS6</accession>
<dbReference type="InterPro" id="IPR004089">
    <property type="entry name" value="MCPsignal_dom"/>
</dbReference>
<dbReference type="GO" id="GO:0006935">
    <property type="term" value="P:chemotaxis"/>
    <property type="evidence" value="ECO:0007669"/>
    <property type="project" value="InterPro"/>
</dbReference>
<dbReference type="SMART" id="SM00304">
    <property type="entry name" value="HAMP"/>
    <property type="match status" value="2"/>
</dbReference>
<organism evidence="9 10">
    <name type="scientific">Aquisalimonas asiatica</name>
    <dbReference type="NCBI Taxonomy" id="406100"/>
    <lineage>
        <taxon>Bacteria</taxon>
        <taxon>Pseudomonadati</taxon>
        <taxon>Pseudomonadota</taxon>
        <taxon>Gammaproteobacteria</taxon>
        <taxon>Chromatiales</taxon>
        <taxon>Ectothiorhodospiraceae</taxon>
        <taxon>Aquisalimonas</taxon>
    </lineage>
</organism>
<dbReference type="PROSITE" id="PS50111">
    <property type="entry name" value="CHEMOTAXIS_TRANSDUC_2"/>
    <property type="match status" value="1"/>
</dbReference>
<comment type="subcellular location">
    <subcellularLocation>
        <location evidence="1">Membrane</location>
    </subcellularLocation>
</comment>
<dbReference type="Pfam" id="PF00672">
    <property type="entry name" value="HAMP"/>
    <property type="match status" value="1"/>
</dbReference>
<dbReference type="InterPro" id="IPR003660">
    <property type="entry name" value="HAMP_dom"/>
</dbReference>
<reference evidence="9 10" key="1">
    <citation type="submission" date="2016-10" db="EMBL/GenBank/DDBJ databases">
        <authorList>
            <person name="de Groot N.N."/>
        </authorList>
    </citation>
    <scope>NUCLEOTIDE SEQUENCE [LARGE SCALE GENOMIC DNA]</scope>
    <source>
        <strain evidence="9 10">CGMCC 1.6291</strain>
    </source>
</reference>
<evidence type="ECO:0000313" key="10">
    <source>
        <dbReference type="Proteomes" id="UP000199657"/>
    </source>
</evidence>
<evidence type="ECO:0000313" key="9">
    <source>
        <dbReference type="EMBL" id="SEO79598.1"/>
    </source>
</evidence>
<feature type="transmembrane region" description="Helical" evidence="6">
    <location>
        <begin position="189"/>
        <end position="209"/>
    </location>
</feature>
<dbReference type="GO" id="GO:0004888">
    <property type="term" value="F:transmembrane signaling receptor activity"/>
    <property type="evidence" value="ECO:0007669"/>
    <property type="project" value="InterPro"/>
</dbReference>
<name>A0A1H8SMS6_9GAMM</name>
<dbReference type="InterPro" id="IPR007891">
    <property type="entry name" value="CHASE3"/>
</dbReference>
<feature type="compositionally biased region" description="Low complexity" evidence="5">
    <location>
        <begin position="273"/>
        <end position="285"/>
    </location>
</feature>
<feature type="domain" description="Methyl-accepting transducer" evidence="7">
    <location>
        <begin position="268"/>
        <end position="504"/>
    </location>
</feature>
<evidence type="ECO:0000259" key="8">
    <source>
        <dbReference type="PROSITE" id="PS50885"/>
    </source>
</evidence>
<dbReference type="SMART" id="SM00283">
    <property type="entry name" value="MA"/>
    <property type="match status" value="1"/>
</dbReference>
<dbReference type="OrthoDB" id="9781845at2"/>
<dbReference type="InterPro" id="IPR004090">
    <property type="entry name" value="Chemotax_Me-accpt_rcpt"/>
</dbReference>
<dbReference type="RefSeq" id="WP_091642117.1">
    <property type="nucleotide sequence ID" value="NZ_FOEG01000003.1"/>
</dbReference>
<dbReference type="PANTHER" id="PTHR32089">
    <property type="entry name" value="METHYL-ACCEPTING CHEMOTAXIS PROTEIN MCPB"/>
    <property type="match status" value="1"/>
</dbReference>
<evidence type="ECO:0000259" key="7">
    <source>
        <dbReference type="PROSITE" id="PS50111"/>
    </source>
</evidence>
<feature type="compositionally biased region" description="Polar residues" evidence="5">
    <location>
        <begin position="286"/>
        <end position="300"/>
    </location>
</feature>
<dbReference type="PANTHER" id="PTHR32089:SF120">
    <property type="entry name" value="METHYL-ACCEPTING CHEMOTAXIS PROTEIN TLPQ"/>
    <property type="match status" value="1"/>
</dbReference>
<keyword evidence="2 4" id="KW-0807">Transducer</keyword>
<dbReference type="EMBL" id="FOEG01000003">
    <property type="protein sequence ID" value="SEO79598.1"/>
    <property type="molecule type" value="Genomic_DNA"/>
</dbReference>
<evidence type="ECO:0000256" key="6">
    <source>
        <dbReference type="SAM" id="Phobius"/>
    </source>
</evidence>
<keyword evidence="10" id="KW-1185">Reference proteome</keyword>
<dbReference type="FunFam" id="1.10.287.950:FF:000001">
    <property type="entry name" value="Methyl-accepting chemotaxis sensory transducer"/>
    <property type="match status" value="1"/>
</dbReference>
<dbReference type="GO" id="GO:0007165">
    <property type="term" value="P:signal transduction"/>
    <property type="evidence" value="ECO:0007669"/>
    <property type="project" value="UniProtKB-KW"/>
</dbReference>
<dbReference type="Proteomes" id="UP000199657">
    <property type="component" value="Unassembled WGS sequence"/>
</dbReference>
<proteinExistence type="inferred from homology"/>
<feature type="domain" description="HAMP" evidence="8">
    <location>
        <begin position="211"/>
        <end position="263"/>
    </location>
</feature>
<dbReference type="SUPFAM" id="SSF58104">
    <property type="entry name" value="Methyl-accepting chemotaxis protein (MCP) signaling domain"/>
    <property type="match status" value="1"/>
</dbReference>
<comment type="similarity">
    <text evidence="3">Belongs to the methyl-accepting chemotaxis (MCP) protein family.</text>
</comment>
<gene>
    <name evidence="9" type="ORF">SAMN04488052_10359</name>
</gene>
<dbReference type="CDD" id="cd19410">
    <property type="entry name" value="HK9-like_sensor"/>
    <property type="match status" value="1"/>
</dbReference>